<dbReference type="EMBL" id="QFWX01000002">
    <property type="protein sequence ID" value="PXX92329.1"/>
    <property type="molecule type" value="Genomic_DNA"/>
</dbReference>
<dbReference type="InterPro" id="IPR036425">
    <property type="entry name" value="MoaB/Mog-like_dom_sf"/>
</dbReference>
<gene>
    <name evidence="8" type="ORF">DIT71_03775</name>
</gene>
<dbReference type="RefSeq" id="WP_114611882.1">
    <property type="nucleotide sequence ID" value="NZ_QFWX01000002.1"/>
</dbReference>
<dbReference type="CDD" id="cd00887">
    <property type="entry name" value="MoeA"/>
    <property type="match status" value="1"/>
</dbReference>
<comment type="similarity">
    <text evidence="3 6">Belongs to the MoeA family.</text>
</comment>
<dbReference type="InterPro" id="IPR038987">
    <property type="entry name" value="MoeA-like"/>
</dbReference>
<dbReference type="PANTHER" id="PTHR10192:SF5">
    <property type="entry name" value="GEPHYRIN"/>
    <property type="match status" value="1"/>
</dbReference>
<dbReference type="OrthoDB" id="9804758at2"/>
<comment type="cofactor">
    <cofactor evidence="6">
        <name>Mg(2+)</name>
        <dbReference type="ChEBI" id="CHEBI:18420"/>
    </cofactor>
</comment>
<dbReference type="GO" id="GO:0061599">
    <property type="term" value="F:molybdopterin molybdotransferase activity"/>
    <property type="evidence" value="ECO:0007669"/>
    <property type="project" value="UniProtKB-UniRule"/>
</dbReference>
<dbReference type="GO" id="GO:0006777">
    <property type="term" value="P:Mo-molybdopterin cofactor biosynthetic process"/>
    <property type="evidence" value="ECO:0007669"/>
    <property type="project" value="UniProtKB-UniRule"/>
</dbReference>
<dbReference type="UniPathway" id="UPA00344"/>
<feature type="domain" description="MoaB/Mog" evidence="7">
    <location>
        <begin position="193"/>
        <end position="330"/>
    </location>
</feature>
<keyword evidence="9" id="KW-1185">Reference proteome</keyword>
<evidence type="ECO:0000256" key="5">
    <source>
        <dbReference type="ARBA" id="ARBA00047317"/>
    </source>
</evidence>
<organism evidence="8 9">
    <name type="scientific">Marinobacter vulgaris</name>
    <dbReference type="NCBI Taxonomy" id="1928331"/>
    <lineage>
        <taxon>Bacteria</taxon>
        <taxon>Pseudomonadati</taxon>
        <taxon>Pseudomonadota</taxon>
        <taxon>Gammaproteobacteria</taxon>
        <taxon>Pseudomonadales</taxon>
        <taxon>Marinobacteraceae</taxon>
        <taxon>Marinobacter</taxon>
    </lineage>
</organism>
<dbReference type="Pfam" id="PF00994">
    <property type="entry name" value="MoCF_biosynth"/>
    <property type="match status" value="1"/>
</dbReference>
<comment type="caution">
    <text evidence="8">The sequence shown here is derived from an EMBL/GenBank/DDBJ whole genome shotgun (WGS) entry which is preliminary data.</text>
</comment>
<dbReference type="InterPro" id="IPR008284">
    <property type="entry name" value="MoCF_biosynth_CS"/>
</dbReference>
<dbReference type="Gene3D" id="3.40.980.10">
    <property type="entry name" value="MoaB/Mog-like domain"/>
    <property type="match status" value="1"/>
</dbReference>
<dbReference type="InterPro" id="IPR036688">
    <property type="entry name" value="MoeA_C_domain_IV_sf"/>
</dbReference>
<dbReference type="PANTHER" id="PTHR10192">
    <property type="entry name" value="MOLYBDOPTERIN BIOSYNTHESIS PROTEIN"/>
    <property type="match status" value="1"/>
</dbReference>
<dbReference type="NCBIfam" id="TIGR00177">
    <property type="entry name" value="molyb_syn"/>
    <property type="match status" value="1"/>
</dbReference>
<dbReference type="Pfam" id="PF03454">
    <property type="entry name" value="MoeA_C"/>
    <property type="match status" value="1"/>
</dbReference>
<comment type="catalytic activity">
    <reaction evidence="5">
        <text>adenylyl-molybdopterin + molybdate = Mo-molybdopterin + AMP + H(+)</text>
        <dbReference type="Rhea" id="RHEA:35047"/>
        <dbReference type="ChEBI" id="CHEBI:15378"/>
        <dbReference type="ChEBI" id="CHEBI:36264"/>
        <dbReference type="ChEBI" id="CHEBI:62727"/>
        <dbReference type="ChEBI" id="CHEBI:71302"/>
        <dbReference type="ChEBI" id="CHEBI:456215"/>
        <dbReference type="EC" id="2.10.1.1"/>
    </reaction>
</comment>
<dbReference type="InterPro" id="IPR001453">
    <property type="entry name" value="MoaB/Mog_dom"/>
</dbReference>
<evidence type="ECO:0000313" key="9">
    <source>
        <dbReference type="Proteomes" id="UP000253987"/>
    </source>
</evidence>
<evidence type="ECO:0000256" key="1">
    <source>
        <dbReference type="ARBA" id="ARBA00002901"/>
    </source>
</evidence>
<evidence type="ECO:0000256" key="4">
    <source>
        <dbReference type="ARBA" id="ARBA00023150"/>
    </source>
</evidence>
<dbReference type="EC" id="2.10.1.1" evidence="6"/>
<comment type="function">
    <text evidence="1 6">Catalyzes the insertion of molybdate into adenylated molybdopterin with the concomitant release of AMP.</text>
</comment>
<dbReference type="Proteomes" id="UP000253987">
    <property type="component" value="Unassembled WGS sequence"/>
</dbReference>
<evidence type="ECO:0000313" key="8">
    <source>
        <dbReference type="EMBL" id="PXX92329.1"/>
    </source>
</evidence>
<reference evidence="9" key="1">
    <citation type="submission" date="2018-05" db="EMBL/GenBank/DDBJ databases">
        <authorList>
            <person name="Lu D."/>
        </authorList>
    </citation>
    <scope>NUCLEOTIDE SEQUENCE [LARGE SCALE GENOMIC DNA]</scope>
    <source>
        <strain evidence="9">F01</strain>
    </source>
</reference>
<sequence>MSALRNDCFALPPGVNWTPVEEALERLRSRLHPVVGVDRAVPLSQVNGRILANDVFAPRAHPPSNNSAVDGYALAGPVTRVPCVIPLVDGRSAAGEPYTGQVPEGHAIRILTGAVIPAGTDTVVLEEDCEVTDQQLHLNGTLKAGANARKAGEDIKAQDRILTAATRLTPTQISVLASVGIESVDVYQRLRVGVLSTGDEVKPVGAKVTDWQIYDANRPMLSALVTQLGYELVDLGHALDRAEDVKEALERGAEQCDLILTSGGVSAGDEDHVSKTLKAHGDISNWRIAIKPGRPLALAMFQGTPVVGLPGNPVAAWVCALRFGAPAMALLAGGEWFEPQGYVMPASFSKNKKPGRSEMLRARVRDGKVEAFGSEGSGRVTGLAWSEGMVELDESAQQIEPGTPVRFIPYSSFGL</sequence>
<dbReference type="SUPFAM" id="SSF63882">
    <property type="entry name" value="MoeA N-terminal region -like"/>
    <property type="match status" value="1"/>
</dbReference>
<dbReference type="SUPFAM" id="SSF53218">
    <property type="entry name" value="Molybdenum cofactor biosynthesis proteins"/>
    <property type="match status" value="1"/>
</dbReference>
<dbReference type="InterPro" id="IPR005111">
    <property type="entry name" value="MoeA_C_domain_IV"/>
</dbReference>
<accession>A0A2V3ZMI9</accession>
<evidence type="ECO:0000259" key="7">
    <source>
        <dbReference type="SMART" id="SM00852"/>
    </source>
</evidence>
<keyword evidence="6 8" id="KW-0808">Transferase</keyword>
<evidence type="ECO:0000256" key="3">
    <source>
        <dbReference type="ARBA" id="ARBA00010763"/>
    </source>
</evidence>
<dbReference type="Pfam" id="PF03453">
    <property type="entry name" value="MoeA_N"/>
    <property type="match status" value="1"/>
</dbReference>
<dbReference type="AlphaFoldDB" id="A0A2V3ZMI9"/>
<dbReference type="SUPFAM" id="SSF63867">
    <property type="entry name" value="MoeA C-terminal domain-like"/>
    <property type="match status" value="1"/>
</dbReference>
<dbReference type="Gene3D" id="3.90.105.10">
    <property type="entry name" value="Molybdopterin biosynthesis moea protein, domain 2"/>
    <property type="match status" value="1"/>
</dbReference>
<dbReference type="SMART" id="SM00852">
    <property type="entry name" value="MoCF_biosynth"/>
    <property type="match status" value="1"/>
</dbReference>
<keyword evidence="4 6" id="KW-0501">Molybdenum cofactor biosynthesis</keyword>
<evidence type="ECO:0000256" key="2">
    <source>
        <dbReference type="ARBA" id="ARBA00005046"/>
    </source>
</evidence>
<evidence type="ECO:0000256" key="6">
    <source>
        <dbReference type="RuleBase" id="RU365090"/>
    </source>
</evidence>
<dbReference type="Gene3D" id="2.40.340.10">
    <property type="entry name" value="MoeA, C-terminal, domain IV"/>
    <property type="match status" value="1"/>
</dbReference>
<dbReference type="GO" id="GO:0046872">
    <property type="term" value="F:metal ion binding"/>
    <property type="evidence" value="ECO:0007669"/>
    <property type="project" value="UniProtKB-UniRule"/>
</dbReference>
<reference evidence="8 9" key="2">
    <citation type="submission" date="2018-06" db="EMBL/GenBank/DDBJ databases">
        <title>Marinobactersediminissp. nov, a moderately halophilic bacterium isolated from marine solar saltern.</title>
        <authorList>
            <person name="Zhang Y."/>
        </authorList>
    </citation>
    <scope>NUCLEOTIDE SEQUENCE [LARGE SCALE GENOMIC DNA]</scope>
    <source>
        <strain evidence="8 9">F01</strain>
    </source>
</reference>
<dbReference type="InterPro" id="IPR036135">
    <property type="entry name" value="MoeA_linker/N_sf"/>
</dbReference>
<dbReference type="GO" id="GO:0005829">
    <property type="term" value="C:cytosol"/>
    <property type="evidence" value="ECO:0007669"/>
    <property type="project" value="TreeGrafter"/>
</dbReference>
<keyword evidence="6" id="KW-0460">Magnesium</keyword>
<dbReference type="Gene3D" id="2.170.190.11">
    <property type="entry name" value="Molybdopterin biosynthesis moea protein, domain 3"/>
    <property type="match status" value="1"/>
</dbReference>
<comment type="pathway">
    <text evidence="2 6">Cofactor biosynthesis; molybdopterin biosynthesis.</text>
</comment>
<keyword evidence="6" id="KW-0479">Metal-binding</keyword>
<protein>
    <recommendedName>
        <fullName evidence="6">Molybdopterin molybdenumtransferase</fullName>
        <ecNumber evidence="6">2.10.1.1</ecNumber>
    </recommendedName>
</protein>
<dbReference type="PROSITE" id="PS01079">
    <property type="entry name" value="MOCF_BIOSYNTHESIS_2"/>
    <property type="match status" value="1"/>
</dbReference>
<name>A0A2V3ZMI9_9GAMM</name>
<proteinExistence type="inferred from homology"/>
<keyword evidence="6" id="KW-0500">Molybdenum</keyword>
<dbReference type="InterPro" id="IPR005110">
    <property type="entry name" value="MoeA_linker/N"/>
</dbReference>